<feature type="region of interest" description="Disordered" evidence="1">
    <location>
        <begin position="46"/>
        <end position="66"/>
    </location>
</feature>
<comment type="caution">
    <text evidence="3">The sequence shown here is derived from an EMBL/GenBank/DDBJ whole genome shotgun (WGS) entry which is preliminary data.</text>
</comment>
<dbReference type="InterPro" id="IPR005162">
    <property type="entry name" value="Retrotrans_gag_dom"/>
</dbReference>
<keyword evidence="4" id="KW-1185">Reference proteome</keyword>
<evidence type="ECO:0000256" key="1">
    <source>
        <dbReference type="SAM" id="MobiDB-lite"/>
    </source>
</evidence>
<feature type="non-terminal residue" evidence="3">
    <location>
        <position position="1"/>
    </location>
</feature>
<protein>
    <recommendedName>
        <fullName evidence="2">Retrotransposon gag domain-containing protein</fullName>
    </recommendedName>
</protein>
<reference evidence="3 4" key="1">
    <citation type="journal article" date="2018" name="Front. Plant Sci.">
        <title>Red Clover (Trifolium pratense) and Zigzag Clover (T. medium) - A Picture of Genomic Similarities and Differences.</title>
        <authorList>
            <person name="Dluhosova J."/>
            <person name="Istvanek J."/>
            <person name="Nedelnik J."/>
            <person name="Repkova J."/>
        </authorList>
    </citation>
    <scope>NUCLEOTIDE SEQUENCE [LARGE SCALE GENOMIC DNA]</scope>
    <source>
        <strain evidence="4">cv. 10/8</strain>
        <tissue evidence="3">Leaf</tissue>
    </source>
</reference>
<sequence>NDLASAFIKQYNYNSYLAPDRDELRALTQKERKSFKEYAQRWRELAAHDPSSGRGKRIVQDVSAYP</sequence>
<evidence type="ECO:0000313" key="3">
    <source>
        <dbReference type="EMBL" id="MCI91557.1"/>
    </source>
</evidence>
<accession>A0A392VUF1</accession>
<name>A0A392VUF1_9FABA</name>
<organism evidence="3 4">
    <name type="scientific">Trifolium medium</name>
    <dbReference type="NCBI Taxonomy" id="97028"/>
    <lineage>
        <taxon>Eukaryota</taxon>
        <taxon>Viridiplantae</taxon>
        <taxon>Streptophyta</taxon>
        <taxon>Embryophyta</taxon>
        <taxon>Tracheophyta</taxon>
        <taxon>Spermatophyta</taxon>
        <taxon>Magnoliopsida</taxon>
        <taxon>eudicotyledons</taxon>
        <taxon>Gunneridae</taxon>
        <taxon>Pentapetalae</taxon>
        <taxon>rosids</taxon>
        <taxon>fabids</taxon>
        <taxon>Fabales</taxon>
        <taxon>Fabaceae</taxon>
        <taxon>Papilionoideae</taxon>
        <taxon>50 kb inversion clade</taxon>
        <taxon>NPAAA clade</taxon>
        <taxon>Hologalegina</taxon>
        <taxon>IRL clade</taxon>
        <taxon>Trifolieae</taxon>
        <taxon>Trifolium</taxon>
    </lineage>
</organism>
<dbReference type="EMBL" id="LXQA011275440">
    <property type="protein sequence ID" value="MCI91557.1"/>
    <property type="molecule type" value="Genomic_DNA"/>
</dbReference>
<feature type="domain" description="Retrotransposon gag" evidence="2">
    <location>
        <begin position="1"/>
        <end position="50"/>
    </location>
</feature>
<dbReference type="Pfam" id="PF03732">
    <property type="entry name" value="Retrotrans_gag"/>
    <property type="match status" value="1"/>
</dbReference>
<dbReference type="Proteomes" id="UP000265520">
    <property type="component" value="Unassembled WGS sequence"/>
</dbReference>
<evidence type="ECO:0000259" key="2">
    <source>
        <dbReference type="Pfam" id="PF03732"/>
    </source>
</evidence>
<proteinExistence type="predicted"/>
<dbReference type="AlphaFoldDB" id="A0A392VUF1"/>
<evidence type="ECO:0000313" key="4">
    <source>
        <dbReference type="Proteomes" id="UP000265520"/>
    </source>
</evidence>